<dbReference type="InterPro" id="IPR013096">
    <property type="entry name" value="Cupin_2"/>
</dbReference>
<dbReference type="InterPro" id="IPR014710">
    <property type="entry name" value="RmlC-like_jellyroll"/>
</dbReference>
<dbReference type="Pfam" id="PF07883">
    <property type="entry name" value="Cupin_2"/>
    <property type="match status" value="1"/>
</dbReference>
<evidence type="ECO:0000313" key="3">
    <source>
        <dbReference type="Proteomes" id="UP000031671"/>
    </source>
</evidence>
<reference evidence="2 3" key="1">
    <citation type="submission" date="2015-01" db="EMBL/GenBank/DDBJ databases">
        <title>Vibrio sp. C1 JCM 19231 whole genome shotgun sequence.</title>
        <authorList>
            <person name="Sawabe T."/>
            <person name="Meirelles P."/>
            <person name="Feng G."/>
            <person name="Sayaka M."/>
            <person name="Hattori M."/>
            <person name="Ohkuma M."/>
        </authorList>
    </citation>
    <scope>NUCLEOTIDE SEQUENCE [LARGE SCALE GENOMIC DNA]</scope>
    <source>
        <strain evidence="3">JCM 19231</strain>
    </source>
</reference>
<dbReference type="InterPro" id="IPR011051">
    <property type="entry name" value="RmlC_Cupin_sf"/>
</dbReference>
<evidence type="ECO:0000259" key="1">
    <source>
        <dbReference type="Pfam" id="PF07883"/>
    </source>
</evidence>
<comment type="caution">
    <text evidence="2">The sequence shown here is derived from an EMBL/GenBank/DDBJ whole genome shotgun (WGS) entry which is preliminary data.</text>
</comment>
<dbReference type="RefSeq" id="WP_390904422.1">
    <property type="nucleotide sequence ID" value="NZ_AP024881.1"/>
</dbReference>
<protein>
    <recommendedName>
        <fullName evidence="1">Cupin type-2 domain-containing protein</fullName>
    </recommendedName>
</protein>
<dbReference type="CDD" id="cd06981">
    <property type="entry name" value="cupin_reut_a1446"/>
    <property type="match status" value="1"/>
</dbReference>
<dbReference type="Proteomes" id="UP000031671">
    <property type="component" value="Unassembled WGS sequence"/>
</dbReference>
<dbReference type="Gene3D" id="2.60.120.10">
    <property type="entry name" value="Jelly Rolls"/>
    <property type="match status" value="1"/>
</dbReference>
<proteinExistence type="predicted"/>
<gene>
    <name evidence="2" type="ORF">JCM19231_4545</name>
</gene>
<sequence length="106" mass="12437">MVKNLFDAIPEKLEQEAFNSLLEHNAVKIERIVSEGHISPESGWYDQDLHEWVLIIQGEGHLEFEDERIEKMKAGDHLNIPARVKHKVCWTDPNQKTIWLAVFYQD</sequence>
<dbReference type="AlphaFoldDB" id="A0A0B8NVP6"/>
<evidence type="ECO:0000313" key="2">
    <source>
        <dbReference type="EMBL" id="GAM54809.1"/>
    </source>
</evidence>
<accession>A0A0B8NVP6</accession>
<name>A0A0B8NVP6_9VIBR</name>
<feature type="domain" description="Cupin type-2" evidence="1">
    <location>
        <begin position="48"/>
        <end position="103"/>
    </location>
</feature>
<dbReference type="EMBL" id="BBRZ01000007">
    <property type="protein sequence ID" value="GAM54809.1"/>
    <property type="molecule type" value="Genomic_DNA"/>
</dbReference>
<reference evidence="2 3" key="2">
    <citation type="submission" date="2015-01" db="EMBL/GenBank/DDBJ databases">
        <authorList>
            <consortium name="NBRP consortium"/>
            <person name="Sawabe T."/>
            <person name="Meirelles P."/>
            <person name="Feng G."/>
            <person name="Sayaka M."/>
            <person name="Hattori M."/>
            <person name="Ohkuma M."/>
        </authorList>
    </citation>
    <scope>NUCLEOTIDE SEQUENCE [LARGE SCALE GENOMIC DNA]</scope>
    <source>
        <strain evidence="3">JCM 19231</strain>
    </source>
</reference>
<keyword evidence="3" id="KW-1185">Reference proteome</keyword>
<dbReference type="SUPFAM" id="SSF51182">
    <property type="entry name" value="RmlC-like cupins"/>
    <property type="match status" value="1"/>
</dbReference>
<organism evidence="2 3">
    <name type="scientific">Vibrio ishigakensis</name>
    <dbReference type="NCBI Taxonomy" id="1481914"/>
    <lineage>
        <taxon>Bacteria</taxon>
        <taxon>Pseudomonadati</taxon>
        <taxon>Pseudomonadota</taxon>
        <taxon>Gammaproteobacteria</taxon>
        <taxon>Vibrionales</taxon>
        <taxon>Vibrionaceae</taxon>
        <taxon>Vibrio</taxon>
    </lineage>
</organism>